<name>A0A4S8KUW6_DENBC</name>
<gene>
    <name evidence="2" type="ORF">K435DRAFT_785735</name>
</gene>
<dbReference type="Proteomes" id="UP000297245">
    <property type="component" value="Unassembled WGS sequence"/>
</dbReference>
<proteinExistence type="predicted"/>
<protein>
    <submittedName>
        <fullName evidence="2">Uncharacterized protein</fullName>
    </submittedName>
</protein>
<evidence type="ECO:0000313" key="3">
    <source>
        <dbReference type="Proteomes" id="UP000297245"/>
    </source>
</evidence>
<feature type="compositionally biased region" description="Basic and acidic residues" evidence="1">
    <location>
        <begin position="34"/>
        <end position="43"/>
    </location>
</feature>
<feature type="region of interest" description="Disordered" evidence="1">
    <location>
        <begin position="19"/>
        <end position="51"/>
    </location>
</feature>
<evidence type="ECO:0000256" key="1">
    <source>
        <dbReference type="SAM" id="MobiDB-lite"/>
    </source>
</evidence>
<accession>A0A4S8KUW6</accession>
<sequence length="51" mass="5501">MGKDDFLTANDACGSSIRSSLCSGCTKPPPPSLETKEKTEQVSENRPMCRP</sequence>
<organism evidence="2 3">
    <name type="scientific">Dendrothele bispora (strain CBS 962.96)</name>
    <dbReference type="NCBI Taxonomy" id="1314807"/>
    <lineage>
        <taxon>Eukaryota</taxon>
        <taxon>Fungi</taxon>
        <taxon>Dikarya</taxon>
        <taxon>Basidiomycota</taxon>
        <taxon>Agaricomycotina</taxon>
        <taxon>Agaricomycetes</taxon>
        <taxon>Agaricomycetidae</taxon>
        <taxon>Agaricales</taxon>
        <taxon>Agaricales incertae sedis</taxon>
        <taxon>Dendrothele</taxon>
    </lineage>
</organism>
<dbReference type="EMBL" id="ML179990">
    <property type="protein sequence ID" value="THU79687.1"/>
    <property type="molecule type" value="Genomic_DNA"/>
</dbReference>
<reference evidence="2 3" key="1">
    <citation type="journal article" date="2019" name="Nat. Ecol. Evol.">
        <title>Megaphylogeny resolves global patterns of mushroom evolution.</title>
        <authorList>
            <person name="Varga T."/>
            <person name="Krizsan K."/>
            <person name="Foldi C."/>
            <person name="Dima B."/>
            <person name="Sanchez-Garcia M."/>
            <person name="Sanchez-Ramirez S."/>
            <person name="Szollosi G.J."/>
            <person name="Szarkandi J.G."/>
            <person name="Papp V."/>
            <person name="Albert L."/>
            <person name="Andreopoulos W."/>
            <person name="Angelini C."/>
            <person name="Antonin V."/>
            <person name="Barry K.W."/>
            <person name="Bougher N.L."/>
            <person name="Buchanan P."/>
            <person name="Buyck B."/>
            <person name="Bense V."/>
            <person name="Catcheside P."/>
            <person name="Chovatia M."/>
            <person name="Cooper J."/>
            <person name="Damon W."/>
            <person name="Desjardin D."/>
            <person name="Finy P."/>
            <person name="Geml J."/>
            <person name="Haridas S."/>
            <person name="Hughes K."/>
            <person name="Justo A."/>
            <person name="Karasinski D."/>
            <person name="Kautmanova I."/>
            <person name="Kiss B."/>
            <person name="Kocsube S."/>
            <person name="Kotiranta H."/>
            <person name="LaButti K.M."/>
            <person name="Lechner B.E."/>
            <person name="Liimatainen K."/>
            <person name="Lipzen A."/>
            <person name="Lukacs Z."/>
            <person name="Mihaltcheva S."/>
            <person name="Morgado L.N."/>
            <person name="Niskanen T."/>
            <person name="Noordeloos M.E."/>
            <person name="Ohm R.A."/>
            <person name="Ortiz-Santana B."/>
            <person name="Ovrebo C."/>
            <person name="Racz N."/>
            <person name="Riley R."/>
            <person name="Savchenko A."/>
            <person name="Shiryaev A."/>
            <person name="Soop K."/>
            <person name="Spirin V."/>
            <person name="Szebenyi C."/>
            <person name="Tomsovsky M."/>
            <person name="Tulloss R.E."/>
            <person name="Uehling J."/>
            <person name="Grigoriev I.V."/>
            <person name="Vagvolgyi C."/>
            <person name="Papp T."/>
            <person name="Martin F.M."/>
            <person name="Miettinen O."/>
            <person name="Hibbett D.S."/>
            <person name="Nagy L.G."/>
        </authorList>
    </citation>
    <scope>NUCLEOTIDE SEQUENCE [LARGE SCALE GENOMIC DNA]</scope>
    <source>
        <strain evidence="2 3">CBS 962.96</strain>
    </source>
</reference>
<keyword evidence="3" id="KW-1185">Reference proteome</keyword>
<evidence type="ECO:0000313" key="2">
    <source>
        <dbReference type="EMBL" id="THU79687.1"/>
    </source>
</evidence>
<dbReference type="AlphaFoldDB" id="A0A4S8KUW6"/>